<dbReference type="SMART" id="SM00422">
    <property type="entry name" value="HTH_MERR"/>
    <property type="match status" value="1"/>
</dbReference>
<dbReference type="EMBL" id="JAAGWH010000013">
    <property type="protein sequence ID" value="NEK93535.1"/>
    <property type="molecule type" value="Genomic_DNA"/>
</dbReference>
<evidence type="ECO:0000313" key="5">
    <source>
        <dbReference type="Proteomes" id="UP000468828"/>
    </source>
</evidence>
<sequence>MRIGEVAARAGVSVRALRYYEEQGLLEAERTPSGQRRYPESAVGRVRFVQQLYAAGLTSRDVLEVLPCVHTGVATPAMIARLAEQRDGIDRQIAELTAARERLAEIIRIGEQYVPGGPDPSEAAVDACRPVGRPATEELQPAG</sequence>
<keyword evidence="5" id="KW-1185">Reference proteome</keyword>
<feature type="domain" description="HTH merR-type" evidence="2">
    <location>
        <begin position="1"/>
        <end position="68"/>
    </location>
</feature>
<dbReference type="SUPFAM" id="SSF46955">
    <property type="entry name" value="Putative DNA-binding domain"/>
    <property type="match status" value="1"/>
</dbReference>
<comment type="caution">
    <text evidence="3">The sequence shown here is derived from an EMBL/GenBank/DDBJ whole genome shotgun (WGS) entry which is preliminary data.</text>
</comment>
<dbReference type="EMBL" id="JAAGWB010000013">
    <property type="protein sequence ID" value="NEN50302.1"/>
    <property type="molecule type" value="Genomic_DNA"/>
</dbReference>
<dbReference type="PRINTS" id="PR00040">
    <property type="entry name" value="HTHMERR"/>
</dbReference>
<evidence type="ECO:0000313" key="3">
    <source>
        <dbReference type="EMBL" id="NEK93535.1"/>
    </source>
</evidence>
<protein>
    <submittedName>
        <fullName evidence="3">MerR family transcriptional regulator</fullName>
    </submittedName>
</protein>
<dbReference type="PANTHER" id="PTHR30204">
    <property type="entry name" value="REDOX-CYCLING DRUG-SENSING TRANSCRIPTIONAL ACTIVATOR SOXR"/>
    <property type="match status" value="1"/>
</dbReference>
<dbReference type="GO" id="GO:0003700">
    <property type="term" value="F:DNA-binding transcription factor activity"/>
    <property type="evidence" value="ECO:0007669"/>
    <property type="project" value="InterPro"/>
</dbReference>
<keyword evidence="1" id="KW-0238">DNA-binding</keyword>
<dbReference type="PANTHER" id="PTHR30204:SF97">
    <property type="entry name" value="MERR FAMILY REGULATORY PROTEIN"/>
    <property type="match status" value="1"/>
</dbReference>
<dbReference type="InterPro" id="IPR009061">
    <property type="entry name" value="DNA-bd_dom_put_sf"/>
</dbReference>
<dbReference type="InterPro" id="IPR000551">
    <property type="entry name" value="MerR-type_HTH_dom"/>
</dbReference>
<organism evidence="3 5">
    <name type="scientific">Modestobacter muralis</name>
    <dbReference type="NCBI Taxonomy" id="1608614"/>
    <lineage>
        <taxon>Bacteria</taxon>
        <taxon>Bacillati</taxon>
        <taxon>Actinomycetota</taxon>
        <taxon>Actinomycetes</taxon>
        <taxon>Geodermatophilales</taxon>
        <taxon>Geodermatophilaceae</taxon>
        <taxon>Modestobacter</taxon>
    </lineage>
</organism>
<dbReference type="AlphaFoldDB" id="A0A6P0ERN7"/>
<gene>
    <name evidence="4" type="ORF">G3R41_05010</name>
    <name evidence="3" type="ORF">GCU67_05010</name>
</gene>
<reference evidence="4 6" key="2">
    <citation type="submission" date="2020-02" db="EMBL/GenBank/DDBJ databases">
        <title>The WGS of Modestobacter muralis DSM 100205.</title>
        <authorList>
            <person name="Jiang Z."/>
        </authorList>
    </citation>
    <scope>NUCLEOTIDE SEQUENCE [LARGE SCALE GENOMIC DNA]</scope>
    <source>
        <strain evidence="4 6">DSM 100205</strain>
    </source>
</reference>
<dbReference type="InterPro" id="IPR047057">
    <property type="entry name" value="MerR_fam"/>
</dbReference>
<accession>A0A6P0ERN7</accession>
<proteinExistence type="predicted"/>
<evidence type="ECO:0000313" key="4">
    <source>
        <dbReference type="EMBL" id="NEN50302.1"/>
    </source>
</evidence>
<evidence type="ECO:0000259" key="2">
    <source>
        <dbReference type="PROSITE" id="PS50937"/>
    </source>
</evidence>
<evidence type="ECO:0000256" key="1">
    <source>
        <dbReference type="ARBA" id="ARBA00023125"/>
    </source>
</evidence>
<evidence type="ECO:0000313" key="6">
    <source>
        <dbReference type="Proteomes" id="UP000471152"/>
    </source>
</evidence>
<dbReference type="Proteomes" id="UP000471152">
    <property type="component" value="Unassembled WGS sequence"/>
</dbReference>
<dbReference type="Proteomes" id="UP000468828">
    <property type="component" value="Unassembled WGS sequence"/>
</dbReference>
<dbReference type="PROSITE" id="PS50937">
    <property type="entry name" value="HTH_MERR_2"/>
    <property type="match status" value="1"/>
</dbReference>
<dbReference type="GO" id="GO:0003677">
    <property type="term" value="F:DNA binding"/>
    <property type="evidence" value="ECO:0007669"/>
    <property type="project" value="UniProtKB-KW"/>
</dbReference>
<dbReference type="Pfam" id="PF13411">
    <property type="entry name" value="MerR_1"/>
    <property type="match status" value="1"/>
</dbReference>
<name>A0A6P0ERN7_9ACTN</name>
<dbReference type="PROSITE" id="PS00552">
    <property type="entry name" value="HTH_MERR_1"/>
    <property type="match status" value="1"/>
</dbReference>
<dbReference type="CDD" id="cd01282">
    <property type="entry name" value="HTH_MerR-like_sg3"/>
    <property type="match status" value="1"/>
</dbReference>
<reference evidence="3 5" key="1">
    <citation type="submission" date="2020-01" db="EMBL/GenBank/DDBJ databases">
        <title>the WGS Modestobacter muralis CPCC 204518.</title>
        <authorList>
            <person name="Jiang Z."/>
        </authorList>
    </citation>
    <scope>NUCLEOTIDE SEQUENCE [LARGE SCALE GENOMIC DNA]</scope>
    <source>
        <strain evidence="3 5">DSM 100205</strain>
    </source>
</reference>
<dbReference type="Gene3D" id="1.10.1660.10">
    <property type="match status" value="1"/>
</dbReference>